<evidence type="ECO:0000313" key="5">
    <source>
        <dbReference type="Proteomes" id="UP000039324"/>
    </source>
</evidence>
<name>A0A0G4J0F2_PLABS</name>
<feature type="transmembrane region" description="Helical" evidence="2">
    <location>
        <begin position="91"/>
        <end position="117"/>
    </location>
</feature>
<organism evidence="3 5">
    <name type="scientific">Plasmodiophora brassicae</name>
    <name type="common">Clubroot disease agent</name>
    <dbReference type="NCBI Taxonomy" id="37360"/>
    <lineage>
        <taxon>Eukaryota</taxon>
        <taxon>Sar</taxon>
        <taxon>Rhizaria</taxon>
        <taxon>Endomyxa</taxon>
        <taxon>Phytomyxea</taxon>
        <taxon>Plasmodiophorida</taxon>
        <taxon>Plasmodiophoridae</taxon>
        <taxon>Plasmodiophora</taxon>
    </lineage>
</organism>
<keyword evidence="2" id="KW-1133">Transmembrane helix</keyword>
<keyword evidence="2" id="KW-0472">Membrane</keyword>
<dbReference type="Proteomes" id="UP000290189">
    <property type="component" value="Unassembled WGS sequence"/>
</dbReference>
<evidence type="ECO:0000256" key="2">
    <source>
        <dbReference type="SAM" id="Phobius"/>
    </source>
</evidence>
<keyword evidence="2" id="KW-0812">Transmembrane</keyword>
<reference evidence="3 5" key="1">
    <citation type="submission" date="2015-02" db="EMBL/GenBank/DDBJ databases">
        <authorList>
            <person name="Chooi Y.-H."/>
        </authorList>
    </citation>
    <scope>NUCLEOTIDE SEQUENCE [LARGE SCALE GENOMIC DNA]</scope>
    <source>
        <strain evidence="3">E3</strain>
    </source>
</reference>
<proteinExistence type="predicted"/>
<reference evidence="4 6" key="2">
    <citation type="submission" date="2018-03" db="EMBL/GenBank/DDBJ databases">
        <authorList>
            <person name="Fogelqvist J."/>
        </authorList>
    </citation>
    <scope>NUCLEOTIDE SEQUENCE [LARGE SCALE GENOMIC DNA]</scope>
</reference>
<dbReference type="EMBL" id="OVEO01000009">
    <property type="protein sequence ID" value="SPQ98501.1"/>
    <property type="molecule type" value="Genomic_DNA"/>
</dbReference>
<keyword evidence="4" id="KW-0496">Mitochondrion</keyword>
<keyword evidence="5" id="KW-1185">Reference proteome</keyword>
<dbReference type="AlphaFoldDB" id="A0A0G4J0F2"/>
<feature type="compositionally biased region" description="Basic residues" evidence="1">
    <location>
        <begin position="186"/>
        <end position="196"/>
    </location>
</feature>
<dbReference type="EMBL" id="CDSF01000107">
    <property type="protein sequence ID" value="CEP01065.1"/>
    <property type="molecule type" value="Genomic_DNA"/>
</dbReference>
<feature type="region of interest" description="Disordered" evidence="1">
    <location>
        <begin position="186"/>
        <end position="247"/>
    </location>
</feature>
<feature type="region of interest" description="Disordered" evidence="1">
    <location>
        <begin position="57"/>
        <end position="79"/>
    </location>
</feature>
<sequence>MEGAGGLPEGSLEQHLVIEQFVSEQALLAELDGLDHEAHVMGPPAAAVVRRRRNEDDDLPSSLSLSDSDNDERASAPAVDKRRLCGMSRRTFWIVLGVSAALAVVAAAVAVTVFVIVPWRRGHQDDTSEYTTTSVSKSRFAVGHCPDAGYVARPVSKRTPAKTAAGIMAVGALGGALTYVWRRMRRRPPPPKRTHRFIPSIPIPTSLRSPSNPESSQPSPAAPSPAEEPTAAPSWFSDDDDDFLPEEGTPWKDRVARVINAVWPVVKFIGKSQPSRRAAKFVGKNVLIPQGVLATARLLAMDQSVSNVTRIRKVMQWTRRRLGTNDMDAELTASLALLRAIETRNPLHIAVLLALNPAKRSVESFVKRPFSAVARALEISPPTWLALSASIVKESVWDALSDRLASRDPRATPGDIVADLSWNALLRSLNLRFWPTMLYGAGAALKVCAFSSRIFCRLLFALLRVS</sequence>
<evidence type="ECO:0000313" key="3">
    <source>
        <dbReference type="EMBL" id="CEP01065.1"/>
    </source>
</evidence>
<geneLocation type="mitochondrion" evidence="4"/>
<evidence type="ECO:0000313" key="6">
    <source>
        <dbReference type="Proteomes" id="UP000290189"/>
    </source>
</evidence>
<accession>A0A0G4J0F2</accession>
<evidence type="ECO:0000313" key="4">
    <source>
        <dbReference type="EMBL" id="SPQ98501.1"/>
    </source>
</evidence>
<gene>
    <name evidence="3" type="ORF">PBRA_008377</name>
    <name evidence="4" type="ORF">PLBR_LOCUS5716</name>
</gene>
<evidence type="ECO:0000256" key="1">
    <source>
        <dbReference type="SAM" id="MobiDB-lite"/>
    </source>
</evidence>
<protein>
    <submittedName>
        <fullName evidence="3">Uncharacterized protein</fullName>
    </submittedName>
</protein>
<feature type="transmembrane region" description="Helical" evidence="2">
    <location>
        <begin position="163"/>
        <end position="181"/>
    </location>
</feature>
<dbReference type="Proteomes" id="UP000039324">
    <property type="component" value="Unassembled WGS sequence"/>
</dbReference>
<feature type="compositionally biased region" description="Low complexity" evidence="1">
    <location>
        <begin position="209"/>
        <end position="234"/>
    </location>
</feature>